<dbReference type="Proteomes" id="UP000625711">
    <property type="component" value="Unassembled WGS sequence"/>
</dbReference>
<accession>A0A834ITR5</accession>
<feature type="region of interest" description="Disordered" evidence="1">
    <location>
        <begin position="65"/>
        <end position="130"/>
    </location>
</feature>
<feature type="compositionally biased region" description="Low complexity" evidence="1">
    <location>
        <begin position="100"/>
        <end position="114"/>
    </location>
</feature>
<organism evidence="3 4">
    <name type="scientific">Rhynchophorus ferrugineus</name>
    <name type="common">Red palm weevil</name>
    <name type="synonym">Curculio ferrugineus</name>
    <dbReference type="NCBI Taxonomy" id="354439"/>
    <lineage>
        <taxon>Eukaryota</taxon>
        <taxon>Metazoa</taxon>
        <taxon>Ecdysozoa</taxon>
        <taxon>Arthropoda</taxon>
        <taxon>Hexapoda</taxon>
        <taxon>Insecta</taxon>
        <taxon>Pterygota</taxon>
        <taxon>Neoptera</taxon>
        <taxon>Endopterygota</taxon>
        <taxon>Coleoptera</taxon>
        <taxon>Polyphaga</taxon>
        <taxon>Cucujiformia</taxon>
        <taxon>Curculionidae</taxon>
        <taxon>Dryophthorinae</taxon>
        <taxon>Rhynchophorus</taxon>
    </lineage>
</organism>
<evidence type="ECO:0000256" key="1">
    <source>
        <dbReference type="SAM" id="MobiDB-lite"/>
    </source>
</evidence>
<protein>
    <recommendedName>
        <fullName evidence="2">DUF4797 domain-containing protein</fullName>
    </recommendedName>
</protein>
<dbReference type="EMBL" id="JAACXV010000088">
    <property type="protein sequence ID" value="KAF7283765.1"/>
    <property type="molecule type" value="Genomic_DNA"/>
</dbReference>
<proteinExistence type="predicted"/>
<sequence length="210" mass="23325">MIPIPRPVALVVMSPVNSDNSLLILTVNDGSENSGNVSPLIPSPRSEVRGIRLFRVISRKLARRSTEDFQSGEESRSSSSDSSCSTSVGHLSRIEKDRSVSPNHISSSSSESGSDVQTLRSRHHHSTSAESLRKAFHNLNLYNRSQSCSNTKELKKKKEKRPQKSILRTPTSYTYVKGLSGLPSQRIARYQQQGYNSCSCSMHYLSGTRR</sequence>
<evidence type="ECO:0000313" key="3">
    <source>
        <dbReference type="EMBL" id="KAF7283765.1"/>
    </source>
</evidence>
<evidence type="ECO:0000313" key="4">
    <source>
        <dbReference type="Proteomes" id="UP000625711"/>
    </source>
</evidence>
<comment type="caution">
    <text evidence="3">The sequence shown here is derived from an EMBL/GenBank/DDBJ whole genome shotgun (WGS) entry which is preliminary data.</text>
</comment>
<feature type="compositionally biased region" description="Low complexity" evidence="1">
    <location>
        <begin position="77"/>
        <end position="87"/>
    </location>
</feature>
<name>A0A834ITR5_RHYFE</name>
<reference evidence="3" key="1">
    <citation type="submission" date="2020-08" db="EMBL/GenBank/DDBJ databases">
        <title>Genome sequencing and assembly of the red palm weevil Rhynchophorus ferrugineus.</title>
        <authorList>
            <person name="Dias G.B."/>
            <person name="Bergman C.M."/>
            <person name="Manee M."/>
        </authorList>
    </citation>
    <scope>NUCLEOTIDE SEQUENCE</scope>
    <source>
        <strain evidence="3">AA-2017</strain>
        <tissue evidence="3">Whole larva</tissue>
    </source>
</reference>
<gene>
    <name evidence="3" type="ORF">GWI33_023014</name>
</gene>
<dbReference type="InterPro" id="IPR032050">
    <property type="entry name" value="DUF4797"/>
</dbReference>
<dbReference type="OrthoDB" id="8197399at2759"/>
<feature type="domain" description="DUF4797" evidence="2">
    <location>
        <begin position="164"/>
        <end position="201"/>
    </location>
</feature>
<dbReference type="Pfam" id="PF16051">
    <property type="entry name" value="DUF4797"/>
    <property type="match status" value="1"/>
</dbReference>
<keyword evidence="4" id="KW-1185">Reference proteome</keyword>
<evidence type="ECO:0000259" key="2">
    <source>
        <dbReference type="Pfam" id="PF16051"/>
    </source>
</evidence>
<dbReference type="AlphaFoldDB" id="A0A834ITR5"/>